<feature type="domain" description="DUF6534" evidence="2">
    <location>
        <begin position="105"/>
        <end position="196"/>
    </location>
</feature>
<evidence type="ECO:0000256" key="1">
    <source>
        <dbReference type="SAM" id="Phobius"/>
    </source>
</evidence>
<dbReference type="InterPro" id="IPR045339">
    <property type="entry name" value="DUF6534"/>
</dbReference>
<keyword evidence="4" id="KW-1185">Reference proteome</keyword>
<dbReference type="Proteomes" id="UP000308652">
    <property type="component" value="Unassembled WGS sequence"/>
</dbReference>
<gene>
    <name evidence="3" type="ORF">BDQ12DRAFT_715997</name>
</gene>
<dbReference type="Pfam" id="PF20152">
    <property type="entry name" value="DUF6534"/>
    <property type="match status" value="1"/>
</dbReference>
<name>A0A5C3LLH7_9AGAR</name>
<evidence type="ECO:0000313" key="3">
    <source>
        <dbReference type="EMBL" id="TFK33123.1"/>
    </source>
</evidence>
<dbReference type="AlphaFoldDB" id="A0A5C3LLH7"/>
<dbReference type="STRING" id="68775.A0A5C3LLH7"/>
<keyword evidence="1" id="KW-0472">Membrane</keyword>
<proteinExistence type="predicted"/>
<keyword evidence="1" id="KW-0812">Transmembrane</keyword>
<accession>A0A5C3LLH7</accession>
<sequence length="555" mass="60547">MIAIDSFVTFASGFGDPKAMTNVHLLRLSMSLMGAILACIVQLFYAFRIRVLSENGVLPLIIVALALTQCGAGISASIITHNIGDLTKLTSTAMFISQGLRDGATVICDIAIALSMLFLLRDRTDTRDGMRMESTEALVVRILKLSIATGSLTALFVVLDLSLYFGLQKKGGYFVIPCLSLGKIYSNSMMAMLNNRIQIIGGRNTIDTSIVDMDLSSEMQSSSINVPIKTWSSDGSHAMASPKLYREEAEEGKIEFCGIFVYLRIKKCCCLNKSSLLLDVRLIHKNRDTVIIFARGLVGIFKKLSLRVVECISEFLTAKISKLEQETQGAGRCLEATVDEIRAVSRFSVGGEREMVTARVTVMGGLDDDGSVTGSAKMQSREPGALHLAMGYDWEAGKRETGNGKRQNTTSNGLEKRGMQINYHASGCGMYFTVIPVLGLPMRKHLRSMSKSRGWLSLKTHLQSRLGRDGYSRSERKLEQRSGWGGTGPMYICNDETTATETVSLLTVDANDGGSAAGACVVAEYGVLALFTTAGHRIIKRKYRDGRRAKEPPSS</sequence>
<dbReference type="PANTHER" id="PTHR40465">
    <property type="entry name" value="CHROMOSOME 1, WHOLE GENOME SHOTGUN SEQUENCE"/>
    <property type="match status" value="1"/>
</dbReference>
<organism evidence="3 4">
    <name type="scientific">Crucibulum laeve</name>
    <dbReference type="NCBI Taxonomy" id="68775"/>
    <lineage>
        <taxon>Eukaryota</taxon>
        <taxon>Fungi</taxon>
        <taxon>Dikarya</taxon>
        <taxon>Basidiomycota</taxon>
        <taxon>Agaricomycotina</taxon>
        <taxon>Agaricomycetes</taxon>
        <taxon>Agaricomycetidae</taxon>
        <taxon>Agaricales</taxon>
        <taxon>Agaricineae</taxon>
        <taxon>Nidulariaceae</taxon>
        <taxon>Crucibulum</taxon>
    </lineage>
</organism>
<feature type="transmembrane region" description="Helical" evidence="1">
    <location>
        <begin position="25"/>
        <end position="45"/>
    </location>
</feature>
<feature type="transmembrane region" description="Helical" evidence="1">
    <location>
        <begin position="103"/>
        <end position="121"/>
    </location>
</feature>
<dbReference type="EMBL" id="ML213654">
    <property type="protein sequence ID" value="TFK33123.1"/>
    <property type="molecule type" value="Genomic_DNA"/>
</dbReference>
<evidence type="ECO:0000313" key="4">
    <source>
        <dbReference type="Proteomes" id="UP000308652"/>
    </source>
</evidence>
<reference evidence="3 4" key="1">
    <citation type="journal article" date="2019" name="Nat. Ecol. Evol.">
        <title>Megaphylogeny resolves global patterns of mushroom evolution.</title>
        <authorList>
            <person name="Varga T."/>
            <person name="Krizsan K."/>
            <person name="Foldi C."/>
            <person name="Dima B."/>
            <person name="Sanchez-Garcia M."/>
            <person name="Sanchez-Ramirez S."/>
            <person name="Szollosi G.J."/>
            <person name="Szarkandi J.G."/>
            <person name="Papp V."/>
            <person name="Albert L."/>
            <person name="Andreopoulos W."/>
            <person name="Angelini C."/>
            <person name="Antonin V."/>
            <person name="Barry K.W."/>
            <person name="Bougher N.L."/>
            <person name="Buchanan P."/>
            <person name="Buyck B."/>
            <person name="Bense V."/>
            <person name="Catcheside P."/>
            <person name="Chovatia M."/>
            <person name="Cooper J."/>
            <person name="Damon W."/>
            <person name="Desjardin D."/>
            <person name="Finy P."/>
            <person name="Geml J."/>
            <person name="Haridas S."/>
            <person name="Hughes K."/>
            <person name="Justo A."/>
            <person name="Karasinski D."/>
            <person name="Kautmanova I."/>
            <person name="Kiss B."/>
            <person name="Kocsube S."/>
            <person name="Kotiranta H."/>
            <person name="LaButti K.M."/>
            <person name="Lechner B.E."/>
            <person name="Liimatainen K."/>
            <person name="Lipzen A."/>
            <person name="Lukacs Z."/>
            <person name="Mihaltcheva S."/>
            <person name="Morgado L.N."/>
            <person name="Niskanen T."/>
            <person name="Noordeloos M.E."/>
            <person name="Ohm R.A."/>
            <person name="Ortiz-Santana B."/>
            <person name="Ovrebo C."/>
            <person name="Racz N."/>
            <person name="Riley R."/>
            <person name="Savchenko A."/>
            <person name="Shiryaev A."/>
            <person name="Soop K."/>
            <person name="Spirin V."/>
            <person name="Szebenyi C."/>
            <person name="Tomsovsky M."/>
            <person name="Tulloss R.E."/>
            <person name="Uehling J."/>
            <person name="Grigoriev I.V."/>
            <person name="Vagvolgyi C."/>
            <person name="Papp T."/>
            <person name="Martin F.M."/>
            <person name="Miettinen O."/>
            <person name="Hibbett D.S."/>
            <person name="Nagy L.G."/>
        </authorList>
    </citation>
    <scope>NUCLEOTIDE SEQUENCE [LARGE SCALE GENOMIC DNA]</scope>
    <source>
        <strain evidence="3 4">CBS 166.37</strain>
    </source>
</reference>
<keyword evidence="1" id="KW-1133">Transmembrane helix</keyword>
<dbReference type="PANTHER" id="PTHR40465:SF1">
    <property type="entry name" value="DUF6534 DOMAIN-CONTAINING PROTEIN"/>
    <property type="match status" value="1"/>
</dbReference>
<protein>
    <recommendedName>
        <fullName evidence="2">DUF6534 domain-containing protein</fullName>
    </recommendedName>
</protein>
<evidence type="ECO:0000259" key="2">
    <source>
        <dbReference type="Pfam" id="PF20152"/>
    </source>
</evidence>
<feature type="transmembrane region" description="Helical" evidence="1">
    <location>
        <begin position="142"/>
        <end position="167"/>
    </location>
</feature>
<feature type="transmembrane region" description="Helical" evidence="1">
    <location>
        <begin position="57"/>
        <end position="83"/>
    </location>
</feature>